<comment type="function">
    <text evidence="9">DNA-dependent RNA polymerase catalyzes the transcription of DNA into RNA using the four ribonucleoside triphosphates as substrates.</text>
</comment>
<evidence type="ECO:0000256" key="4">
    <source>
        <dbReference type="ARBA" id="ARBA00022679"/>
    </source>
</evidence>
<reference evidence="11" key="2">
    <citation type="journal article" date="2023" name="Int. J. Mol. Sci.">
        <title>De Novo Assembly and Annotation of 11 Diverse Shrub Willow (Salix) Genomes Reveals Novel Gene Organization in Sex-Linked Regions.</title>
        <authorList>
            <person name="Hyden B."/>
            <person name="Feng K."/>
            <person name="Yates T.B."/>
            <person name="Jawdy S."/>
            <person name="Cereghino C."/>
            <person name="Smart L.B."/>
            <person name="Muchero W."/>
        </authorList>
    </citation>
    <scope>NUCLEOTIDE SEQUENCE</scope>
    <source>
        <tissue evidence="11">Shoot tip</tissue>
    </source>
</reference>
<comment type="caution">
    <text evidence="11">The sequence shown here is derived from an EMBL/GenBank/DDBJ whole genome shotgun (WGS) entry which is preliminary data.</text>
</comment>
<dbReference type="FunFam" id="1.10.150.20:FF:000027">
    <property type="entry name" value="DNA-directed RNA polymerase"/>
    <property type="match status" value="1"/>
</dbReference>
<evidence type="ECO:0000313" key="12">
    <source>
        <dbReference type="Proteomes" id="UP001151752"/>
    </source>
</evidence>
<sequence length="529" mass="59704">MDLGSNKMRSGVFLGSRCREYLRPWIHLEIPNGGMNGKVLDVVERIWASGGNNAGLVNRGDIPIPEKPSSDDLTEIQKWKWECDTELKLSVARKLKDEEGFYYPHNLDFRGRAYPMHPHLTHLSSDLCRGVLEFAEGRPLGKSGLRWLKIHLANLYSGGVEKLSHDGRLAFVENHLSEIFDSAENPVNGKRWWLAAEDPFQCLAACINLSEALKSASPHTVISHLPIHQDGSCNGLQHYAALGRDIQEAAAVNLVTAEKPSDVYSEIAARVHEIIRRDSNKDPATNPHALLAKVLIDEVDRKLVKQTVMTSVYGVTYVGAREQIKRRLEEKGHITDDRLLFSAACYAAKVTLTALGELFQAARDIMGWLGDCAKVIASEDQPVRWTTPLGLPVVQPYYKSQRHLIRTSLQVLALQREGSSVQVRKQRTAFPPNFVHSLDGSHMMMTAVACRDADLRFAGVHDSFWTHARDVDLMNRILREKFVELYNMPILENLLEEFQTSYPTLKFPSLPERGDFDLQEVLRSPYFFN</sequence>
<evidence type="ECO:0000256" key="6">
    <source>
        <dbReference type="ARBA" id="ARBA00022946"/>
    </source>
</evidence>
<dbReference type="Pfam" id="PF00940">
    <property type="entry name" value="RNA_pol"/>
    <property type="match status" value="1"/>
</dbReference>
<dbReference type="PANTHER" id="PTHR10102:SF1">
    <property type="entry name" value="DNA-DIRECTED RNA POLYMERASE 3, CHLOROPLASTIC"/>
    <property type="match status" value="1"/>
</dbReference>
<dbReference type="Proteomes" id="UP001151752">
    <property type="component" value="Chromosome 6"/>
</dbReference>
<evidence type="ECO:0000259" key="10">
    <source>
        <dbReference type="Pfam" id="PF00940"/>
    </source>
</evidence>
<dbReference type="PROSITE" id="PS00900">
    <property type="entry name" value="RNA_POL_PHAGE_1"/>
    <property type="match status" value="1"/>
</dbReference>
<comment type="similarity">
    <text evidence="1 9">Belongs to the phage and mitochondrial RNA polymerase family.</text>
</comment>
<dbReference type="GO" id="GO:0034245">
    <property type="term" value="C:mitochondrial DNA-directed RNA polymerase complex"/>
    <property type="evidence" value="ECO:0007669"/>
    <property type="project" value="TreeGrafter"/>
</dbReference>
<keyword evidence="12" id="KW-1185">Reference proteome</keyword>
<dbReference type="SUPFAM" id="SSF56672">
    <property type="entry name" value="DNA/RNA polymerases"/>
    <property type="match status" value="1"/>
</dbReference>
<dbReference type="PANTHER" id="PTHR10102">
    <property type="entry name" value="DNA-DIRECTED RNA POLYMERASE, MITOCHONDRIAL"/>
    <property type="match status" value="1"/>
</dbReference>
<evidence type="ECO:0000256" key="8">
    <source>
        <dbReference type="ARBA" id="ARBA00048552"/>
    </source>
</evidence>
<dbReference type="EC" id="2.7.7.6" evidence="2 9"/>
<protein>
    <recommendedName>
        <fullName evidence="2 9">DNA-directed RNA polymerase</fullName>
        <ecNumber evidence="2 9">2.7.7.6</ecNumber>
    </recommendedName>
</protein>
<accession>A0A9Q0VES2</accession>
<organism evidence="11 12">
    <name type="scientific">Salix koriyanagi</name>
    <dbReference type="NCBI Taxonomy" id="2511006"/>
    <lineage>
        <taxon>Eukaryota</taxon>
        <taxon>Viridiplantae</taxon>
        <taxon>Streptophyta</taxon>
        <taxon>Embryophyta</taxon>
        <taxon>Tracheophyta</taxon>
        <taxon>Spermatophyta</taxon>
        <taxon>Magnoliopsida</taxon>
        <taxon>eudicotyledons</taxon>
        <taxon>Gunneridae</taxon>
        <taxon>Pentapetalae</taxon>
        <taxon>rosids</taxon>
        <taxon>fabids</taxon>
        <taxon>Malpighiales</taxon>
        <taxon>Salicaceae</taxon>
        <taxon>Saliceae</taxon>
        <taxon>Salix</taxon>
    </lineage>
</organism>
<proteinExistence type="inferred from homology"/>
<gene>
    <name evidence="11" type="ORF">OIU74_028823</name>
</gene>
<dbReference type="GO" id="GO:0006390">
    <property type="term" value="P:mitochondrial transcription"/>
    <property type="evidence" value="ECO:0007669"/>
    <property type="project" value="TreeGrafter"/>
</dbReference>
<dbReference type="GO" id="GO:0003899">
    <property type="term" value="F:DNA-directed RNA polymerase activity"/>
    <property type="evidence" value="ECO:0007669"/>
    <property type="project" value="UniProtKB-EC"/>
</dbReference>
<keyword evidence="7 9" id="KW-0804">Transcription</keyword>
<dbReference type="InterPro" id="IPR043502">
    <property type="entry name" value="DNA/RNA_pol_sf"/>
</dbReference>
<evidence type="ECO:0000313" key="11">
    <source>
        <dbReference type="EMBL" id="KAJ6746228.1"/>
    </source>
</evidence>
<evidence type="ECO:0000256" key="1">
    <source>
        <dbReference type="ARBA" id="ARBA00009493"/>
    </source>
</evidence>
<dbReference type="InterPro" id="IPR002092">
    <property type="entry name" value="DNA-dir_Rpol_phage-type"/>
</dbReference>
<dbReference type="EMBL" id="JAPFFM010000009">
    <property type="protein sequence ID" value="KAJ6746228.1"/>
    <property type="molecule type" value="Genomic_DNA"/>
</dbReference>
<dbReference type="FunFam" id="1.10.287.280:FF:000001">
    <property type="entry name" value="DNA-directed RNA polymerase"/>
    <property type="match status" value="1"/>
</dbReference>
<feature type="domain" description="DNA-directed RNA polymerase C-terminal" evidence="10">
    <location>
        <begin position="138"/>
        <end position="503"/>
    </location>
</feature>
<keyword evidence="5 9" id="KW-0548">Nucleotidyltransferase</keyword>
<dbReference type="GO" id="GO:0003677">
    <property type="term" value="F:DNA binding"/>
    <property type="evidence" value="ECO:0007669"/>
    <property type="project" value="InterPro"/>
</dbReference>
<keyword evidence="6" id="KW-0809">Transit peptide</keyword>
<evidence type="ECO:0000256" key="2">
    <source>
        <dbReference type="ARBA" id="ARBA00012418"/>
    </source>
</evidence>
<evidence type="ECO:0000256" key="5">
    <source>
        <dbReference type="ARBA" id="ARBA00022695"/>
    </source>
</evidence>
<keyword evidence="3 9" id="KW-0240">DNA-directed RNA polymerase</keyword>
<reference evidence="11" key="1">
    <citation type="submission" date="2022-11" db="EMBL/GenBank/DDBJ databases">
        <authorList>
            <person name="Hyden B.L."/>
            <person name="Feng K."/>
            <person name="Yates T."/>
            <person name="Jawdy S."/>
            <person name="Smart L.B."/>
            <person name="Muchero W."/>
        </authorList>
    </citation>
    <scope>NUCLEOTIDE SEQUENCE</scope>
    <source>
        <tissue evidence="11">Shoot tip</tissue>
    </source>
</reference>
<dbReference type="InterPro" id="IPR046950">
    <property type="entry name" value="DNA-dir_Rpol_C_phage-type"/>
</dbReference>
<evidence type="ECO:0000256" key="9">
    <source>
        <dbReference type="RuleBase" id="RU003805"/>
    </source>
</evidence>
<dbReference type="PROSITE" id="PS00489">
    <property type="entry name" value="RNA_POL_PHAGE_2"/>
    <property type="match status" value="1"/>
</dbReference>
<dbReference type="Gene3D" id="1.10.287.280">
    <property type="match status" value="1"/>
</dbReference>
<evidence type="ECO:0000256" key="7">
    <source>
        <dbReference type="ARBA" id="ARBA00023163"/>
    </source>
</evidence>
<keyword evidence="4 9" id="KW-0808">Transferase</keyword>
<dbReference type="AlphaFoldDB" id="A0A9Q0VES2"/>
<name>A0A9Q0VES2_9ROSI</name>
<comment type="catalytic activity">
    <reaction evidence="8 9">
        <text>RNA(n) + a ribonucleoside 5'-triphosphate = RNA(n+1) + diphosphate</text>
        <dbReference type="Rhea" id="RHEA:21248"/>
        <dbReference type="Rhea" id="RHEA-COMP:14527"/>
        <dbReference type="Rhea" id="RHEA-COMP:17342"/>
        <dbReference type="ChEBI" id="CHEBI:33019"/>
        <dbReference type="ChEBI" id="CHEBI:61557"/>
        <dbReference type="ChEBI" id="CHEBI:140395"/>
        <dbReference type="EC" id="2.7.7.6"/>
    </reaction>
</comment>
<evidence type="ECO:0000256" key="3">
    <source>
        <dbReference type="ARBA" id="ARBA00022478"/>
    </source>
</evidence>
<dbReference type="Gene3D" id="1.10.150.20">
    <property type="entry name" value="5' to 3' exonuclease, C-terminal subdomain"/>
    <property type="match status" value="1"/>
</dbReference>